<reference evidence="2" key="1">
    <citation type="journal article" date="2023" name="Front. Microbiol.">
        <title>Ralstonia chuxiongensis sp. nov., Ralstonia mojiangensis sp. nov., and Ralstonia soli sp. nov., isolated from tobacco fields, are three novel species in the family Burkholderiaceae.</title>
        <authorList>
            <person name="Lu C.H."/>
            <person name="Zhang Y.Y."/>
            <person name="Jiang N."/>
            <person name="Chen W."/>
            <person name="Shao X."/>
            <person name="Zhao Z.M."/>
            <person name="Lu W.L."/>
            <person name="Hu X."/>
            <person name="Xi Y.X."/>
            <person name="Zou S.Y."/>
            <person name="Wei Q.J."/>
            <person name="Lin Z.L."/>
            <person name="Gong L."/>
            <person name="Gai X.T."/>
            <person name="Zhang L.Q."/>
            <person name="Li J.Y."/>
            <person name="Jin Y."/>
            <person name="Xia Z.Y."/>
        </authorList>
    </citation>
    <scope>NUCLEOTIDE SEQUENCE [LARGE SCALE GENOMIC DNA]</scope>
    <source>
        <strain evidence="2">21YRMH01-3</strain>
    </source>
</reference>
<organism evidence="1 2">
    <name type="scientific">Ralstonia chuxiongensis</name>
    <dbReference type="NCBI Taxonomy" id="2957504"/>
    <lineage>
        <taxon>Bacteria</taxon>
        <taxon>Pseudomonadati</taxon>
        <taxon>Pseudomonadota</taxon>
        <taxon>Betaproteobacteria</taxon>
        <taxon>Burkholderiales</taxon>
        <taxon>Burkholderiaceae</taxon>
        <taxon>Ralstonia</taxon>
    </lineage>
</organism>
<dbReference type="AlphaFoldDB" id="A0AA41WXN2"/>
<dbReference type="RefSeq" id="WP_253539781.1">
    <property type="nucleotide sequence ID" value="NZ_JAMYWC010000005.1"/>
</dbReference>
<accession>A0AA41WXN2</accession>
<evidence type="ECO:0000313" key="1">
    <source>
        <dbReference type="EMBL" id="MCP1174342.1"/>
    </source>
</evidence>
<name>A0AA41WXN2_9RALS</name>
<dbReference type="Pfam" id="PF09684">
    <property type="entry name" value="Tail_P2_I"/>
    <property type="match status" value="1"/>
</dbReference>
<proteinExistence type="predicted"/>
<dbReference type="NCBIfam" id="TIGR01634">
    <property type="entry name" value="tail_P2_I"/>
    <property type="match status" value="1"/>
</dbReference>
<dbReference type="EMBL" id="JAMYWC010000005">
    <property type="protein sequence ID" value="MCP1174342.1"/>
    <property type="molecule type" value="Genomic_DNA"/>
</dbReference>
<keyword evidence="2" id="KW-1185">Reference proteome</keyword>
<comment type="caution">
    <text evidence="1">The sequence shown here is derived from an EMBL/GenBank/DDBJ whole genome shotgun (WGS) entry which is preliminary data.</text>
</comment>
<dbReference type="InterPro" id="IPR006521">
    <property type="entry name" value="Tail_protein_I"/>
</dbReference>
<gene>
    <name evidence="1" type="ORF">NKG59_18420</name>
</gene>
<dbReference type="Proteomes" id="UP001162793">
    <property type="component" value="Unassembled WGS sequence"/>
</dbReference>
<sequence length="206" mass="22552">MSDKTLLPANATPLERALAQTILTLLDTPVPLNQLWDADTCPVRLLPYLASARSVDRWNANWPEEVKRRVVRDAFAVHQRKGTAGALRRALEPLGYRLTIQEWWQTQPPGQRGTFSLDVGIENTGVTEATYQEIEQIVDDVRPLSRHLTGLTVSAEIAGYVGAHAACVDGDTVTVYPYMPEVVTTEGPTHSAVAAHVVEITTVSNG</sequence>
<evidence type="ECO:0000313" key="2">
    <source>
        <dbReference type="Proteomes" id="UP001162793"/>
    </source>
</evidence>
<protein>
    <submittedName>
        <fullName evidence="1">Phage tail protein I</fullName>
    </submittedName>
</protein>